<name>A0A1Y5P424_9MYCO</name>
<evidence type="ECO:0000313" key="1">
    <source>
        <dbReference type="EMBL" id="SBS72059.1"/>
    </source>
</evidence>
<reference evidence="1" key="1">
    <citation type="submission" date="2016-03" db="EMBL/GenBank/DDBJ databases">
        <authorList>
            <person name="Ploux O."/>
        </authorList>
    </citation>
    <scope>NUCLEOTIDE SEQUENCE</scope>
    <source>
        <strain evidence="1">UC10</strain>
    </source>
</reference>
<dbReference type="EMBL" id="FLQS01000004">
    <property type="protein sequence ID" value="SBS72059.1"/>
    <property type="molecule type" value="Genomic_DNA"/>
</dbReference>
<proteinExistence type="predicted"/>
<organism evidence="1">
    <name type="scientific">uncultured Mycobacterium sp</name>
    <dbReference type="NCBI Taxonomy" id="171292"/>
    <lineage>
        <taxon>Bacteria</taxon>
        <taxon>Bacillati</taxon>
        <taxon>Actinomycetota</taxon>
        <taxon>Actinomycetes</taxon>
        <taxon>Mycobacteriales</taxon>
        <taxon>Mycobacteriaceae</taxon>
        <taxon>Mycobacterium</taxon>
        <taxon>environmental samples</taxon>
    </lineage>
</organism>
<sequence length="130" mass="13346">MAKGVNALRHIGYLIQGSATNYSRAEAAADIGGGASPLPAPVAPAQYSAPGGDPDVNGPGQSPPVLWYLVEFLVGDWWPNGSPGELRAAATAWNALAAPLYGVTSQNAGAYGVIDAQQMPDKEPMENRGA</sequence>
<dbReference type="AlphaFoldDB" id="A0A1Y5P424"/>
<accession>A0A1Y5P424</accession>
<gene>
    <name evidence="1" type="ORF">MHPYR_120165</name>
</gene>
<protein>
    <submittedName>
        <fullName evidence="1">Uncharacterized protein</fullName>
    </submittedName>
</protein>